<evidence type="ECO:0000256" key="1">
    <source>
        <dbReference type="ARBA" id="ARBA00022737"/>
    </source>
</evidence>
<dbReference type="PANTHER" id="PTHR12064:SF97">
    <property type="entry name" value="METAL TRANSPORTER CNNM-5"/>
    <property type="match status" value="1"/>
</dbReference>
<dbReference type="PANTHER" id="PTHR12064">
    <property type="entry name" value="METAL TRANSPORTER CNNM"/>
    <property type="match status" value="1"/>
</dbReference>
<accession>C5L670</accession>
<dbReference type="InterPro" id="IPR045095">
    <property type="entry name" value="ACDP"/>
</dbReference>
<evidence type="ECO:0000313" key="3">
    <source>
        <dbReference type="EMBL" id="EER07772.1"/>
    </source>
</evidence>
<feature type="domain" description="CNNM transmembrane" evidence="2">
    <location>
        <begin position="9"/>
        <end position="78"/>
    </location>
</feature>
<keyword evidence="4" id="KW-1185">Reference proteome</keyword>
<dbReference type="Pfam" id="PF01595">
    <property type="entry name" value="CNNM"/>
    <property type="match status" value="1"/>
</dbReference>
<feature type="non-terminal residue" evidence="3">
    <location>
        <position position="1"/>
    </location>
</feature>
<dbReference type="AlphaFoldDB" id="C5L670"/>
<dbReference type="InParanoid" id="C5L670"/>
<dbReference type="Proteomes" id="UP000007800">
    <property type="component" value="Unassembled WGS sequence"/>
</dbReference>
<gene>
    <name evidence="3" type="ORF">Pmar_PMAR020310</name>
</gene>
<dbReference type="EMBL" id="GG679748">
    <property type="protein sequence ID" value="EER07772.1"/>
    <property type="molecule type" value="Genomic_DNA"/>
</dbReference>
<reference evidence="3 4" key="1">
    <citation type="submission" date="2008-07" db="EMBL/GenBank/DDBJ databases">
        <authorList>
            <person name="El-Sayed N."/>
            <person name="Caler E."/>
            <person name="Inman J."/>
            <person name="Amedeo P."/>
            <person name="Hass B."/>
            <person name="Wortman J."/>
        </authorList>
    </citation>
    <scope>NUCLEOTIDE SEQUENCE [LARGE SCALE GENOMIC DNA]</scope>
    <source>
        <strain evidence="4">ATCC 50983 / TXsc</strain>
    </source>
</reference>
<evidence type="ECO:0000259" key="2">
    <source>
        <dbReference type="Pfam" id="PF01595"/>
    </source>
</evidence>
<protein>
    <recommendedName>
        <fullName evidence="2">CNNM transmembrane domain-containing protein</fullName>
    </recommendedName>
</protein>
<dbReference type="OrthoDB" id="5353557at2759"/>
<dbReference type="GO" id="GO:0010960">
    <property type="term" value="P:magnesium ion homeostasis"/>
    <property type="evidence" value="ECO:0007669"/>
    <property type="project" value="InterPro"/>
</dbReference>
<organism evidence="4">
    <name type="scientific">Perkinsus marinus (strain ATCC 50983 / TXsc)</name>
    <dbReference type="NCBI Taxonomy" id="423536"/>
    <lineage>
        <taxon>Eukaryota</taxon>
        <taxon>Sar</taxon>
        <taxon>Alveolata</taxon>
        <taxon>Perkinsozoa</taxon>
        <taxon>Perkinsea</taxon>
        <taxon>Perkinsida</taxon>
        <taxon>Perkinsidae</taxon>
        <taxon>Perkinsus</taxon>
    </lineage>
</organism>
<dbReference type="GO" id="GO:0005737">
    <property type="term" value="C:cytoplasm"/>
    <property type="evidence" value="ECO:0007669"/>
    <property type="project" value="TreeGrafter"/>
</dbReference>
<dbReference type="RefSeq" id="XP_002775956.1">
    <property type="nucleotide sequence ID" value="XM_002775910.1"/>
</dbReference>
<evidence type="ECO:0000313" key="4">
    <source>
        <dbReference type="Proteomes" id="UP000007800"/>
    </source>
</evidence>
<name>C5L670_PERM5</name>
<proteinExistence type="predicted"/>
<sequence length="128" mass="14485">ILLRLHQALVFSEIIPSAVFTGPDQLSIGAALAPLVKFFMVVLYPVAGPVAWCLDKMLGEEHRGRYNKAEFNASLNLHQCYELEGGTCLRPMRLISRQEEATNRLRRMLTRQLEEAVQQGEVKSIIVY</sequence>
<dbReference type="GeneID" id="9042726"/>
<keyword evidence="1" id="KW-0677">Repeat</keyword>
<dbReference type="GO" id="GO:0030026">
    <property type="term" value="P:intracellular manganese ion homeostasis"/>
    <property type="evidence" value="ECO:0007669"/>
    <property type="project" value="TreeGrafter"/>
</dbReference>
<dbReference type="InterPro" id="IPR002550">
    <property type="entry name" value="CNNM"/>
</dbReference>